<feature type="region of interest" description="Disordered" evidence="1">
    <location>
        <begin position="1"/>
        <end position="70"/>
    </location>
</feature>
<accession>A0ABR0L4L5</accession>
<dbReference type="PANTHER" id="PTHR22949">
    <property type="entry name" value="WHITE COLLAR 2 PROTEIN WC2"/>
    <property type="match status" value="1"/>
</dbReference>
<feature type="compositionally biased region" description="Basic and acidic residues" evidence="1">
    <location>
        <begin position="1"/>
        <end position="15"/>
    </location>
</feature>
<evidence type="ECO:0000313" key="3">
    <source>
        <dbReference type="Proteomes" id="UP001308179"/>
    </source>
</evidence>
<keyword evidence="3" id="KW-1185">Reference proteome</keyword>
<evidence type="ECO:0000256" key="1">
    <source>
        <dbReference type="SAM" id="MobiDB-lite"/>
    </source>
</evidence>
<dbReference type="PANTHER" id="PTHR22949:SF0">
    <property type="entry name" value="RE27538P"/>
    <property type="match status" value="1"/>
</dbReference>
<feature type="compositionally biased region" description="Acidic residues" evidence="1">
    <location>
        <begin position="46"/>
        <end position="58"/>
    </location>
</feature>
<dbReference type="Proteomes" id="UP001308179">
    <property type="component" value="Unassembled WGS sequence"/>
</dbReference>
<proteinExistence type="predicted"/>
<evidence type="ECO:0000313" key="2">
    <source>
        <dbReference type="EMBL" id="KAK5143401.1"/>
    </source>
</evidence>
<comment type="caution">
    <text evidence="2">The sequence shown here is derived from an EMBL/GenBank/DDBJ whole genome shotgun (WGS) entry which is preliminary data.</text>
</comment>
<gene>
    <name evidence="2" type="ORF">LTR32_004464</name>
</gene>
<protein>
    <submittedName>
        <fullName evidence="2">Uncharacterized protein</fullName>
    </submittedName>
</protein>
<dbReference type="EMBL" id="JAVRRR010000319">
    <property type="protein sequence ID" value="KAK5143401.1"/>
    <property type="molecule type" value="Genomic_DNA"/>
</dbReference>
<reference evidence="2 3" key="1">
    <citation type="submission" date="2023-08" db="EMBL/GenBank/DDBJ databases">
        <title>Black Yeasts Isolated from many extreme environments.</title>
        <authorList>
            <person name="Coleine C."/>
            <person name="Stajich J.E."/>
            <person name="Selbmann L."/>
        </authorList>
    </citation>
    <scope>NUCLEOTIDE SEQUENCE [LARGE SCALE GENOMIC DNA]</scope>
    <source>
        <strain evidence="2 3">CCFEE 5386</strain>
    </source>
</reference>
<name>A0ABR0L4L5_9PEZI</name>
<organism evidence="2 3">
    <name type="scientific">Rachicladosporium monterosium</name>
    <dbReference type="NCBI Taxonomy" id="1507873"/>
    <lineage>
        <taxon>Eukaryota</taxon>
        <taxon>Fungi</taxon>
        <taxon>Dikarya</taxon>
        <taxon>Ascomycota</taxon>
        <taxon>Pezizomycotina</taxon>
        <taxon>Dothideomycetes</taxon>
        <taxon>Dothideomycetidae</taxon>
        <taxon>Cladosporiales</taxon>
        <taxon>Cladosporiaceae</taxon>
        <taxon>Rachicladosporium</taxon>
    </lineage>
</organism>
<sequence length="128" mass="14402">MLDLVKMDDMPDSHLRTNAVFPRSYFPRQMRGSPGSPAQGSRRWEDEDDDYEAEEEVEGASGTAPTRGKTTVAVPMMDGSEGVLSVPRMTKSRRVKEVALNELGYRMAWGQARTFNGRTLFLQRSSEQ</sequence>